<evidence type="ECO:0000313" key="2">
    <source>
        <dbReference type="EMBL" id="SNS40149.1"/>
    </source>
</evidence>
<protein>
    <submittedName>
        <fullName evidence="2">NAD(P)H-dependent FMN reductase</fullName>
    </submittedName>
</protein>
<name>A0A239E6S8_9RHOB</name>
<dbReference type="EMBL" id="FZON01000013">
    <property type="protein sequence ID" value="SNS40149.1"/>
    <property type="molecule type" value="Genomic_DNA"/>
</dbReference>
<dbReference type="InterPro" id="IPR005025">
    <property type="entry name" value="FMN_Rdtase-like_dom"/>
</dbReference>
<organism evidence="2 3">
    <name type="scientific">Antarctobacter heliothermus</name>
    <dbReference type="NCBI Taxonomy" id="74033"/>
    <lineage>
        <taxon>Bacteria</taxon>
        <taxon>Pseudomonadati</taxon>
        <taxon>Pseudomonadota</taxon>
        <taxon>Alphaproteobacteria</taxon>
        <taxon>Rhodobacterales</taxon>
        <taxon>Roseobacteraceae</taxon>
        <taxon>Antarctobacter</taxon>
    </lineage>
</organism>
<feature type="domain" description="NADPH-dependent FMN reductase-like" evidence="1">
    <location>
        <begin position="4"/>
        <end position="146"/>
    </location>
</feature>
<dbReference type="OrthoDB" id="9812295at2"/>
<dbReference type="PANTHER" id="PTHR30543:SF21">
    <property type="entry name" value="NAD(P)H-DEPENDENT FMN REDUCTASE LOT6"/>
    <property type="match status" value="1"/>
</dbReference>
<dbReference type="AlphaFoldDB" id="A0A239E6S8"/>
<accession>A0A239E6S8</accession>
<dbReference type="GO" id="GO:0010181">
    <property type="term" value="F:FMN binding"/>
    <property type="evidence" value="ECO:0007669"/>
    <property type="project" value="TreeGrafter"/>
</dbReference>
<dbReference type="RefSeq" id="WP_089277581.1">
    <property type="nucleotide sequence ID" value="NZ_FZON01000013.1"/>
</dbReference>
<dbReference type="Proteomes" id="UP000198440">
    <property type="component" value="Unassembled WGS sequence"/>
</dbReference>
<dbReference type="GO" id="GO:0005829">
    <property type="term" value="C:cytosol"/>
    <property type="evidence" value="ECO:0007669"/>
    <property type="project" value="TreeGrafter"/>
</dbReference>
<gene>
    <name evidence="2" type="ORF">SAMN04488078_101382</name>
</gene>
<proteinExistence type="predicted"/>
<dbReference type="InterPro" id="IPR029039">
    <property type="entry name" value="Flavoprotein-like_sf"/>
</dbReference>
<evidence type="ECO:0000313" key="3">
    <source>
        <dbReference type="Proteomes" id="UP000198440"/>
    </source>
</evidence>
<dbReference type="InterPro" id="IPR050712">
    <property type="entry name" value="NAD(P)H-dep_reductase"/>
</dbReference>
<dbReference type="PANTHER" id="PTHR30543">
    <property type="entry name" value="CHROMATE REDUCTASE"/>
    <property type="match status" value="1"/>
</dbReference>
<reference evidence="2 3" key="1">
    <citation type="submission" date="2017-06" db="EMBL/GenBank/DDBJ databases">
        <authorList>
            <person name="Kim H.J."/>
            <person name="Triplett B.A."/>
        </authorList>
    </citation>
    <scope>NUCLEOTIDE SEQUENCE [LARGE SCALE GENOMIC DNA]</scope>
    <source>
        <strain evidence="2 3">DSM 11445</strain>
    </source>
</reference>
<evidence type="ECO:0000259" key="1">
    <source>
        <dbReference type="Pfam" id="PF03358"/>
    </source>
</evidence>
<dbReference type="SUPFAM" id="SSF52218">
    <property type="entry name" value="Flavoproteins"/>
    <property type="match status" value="1"/>
</dbReference>
<sequence>MSDMKLVGLCGSLRAESSNRKLMFEAARLFAPDAFTELDLRFPLFDEDSQNADGIPAAVQQAADQIAGADAVLVVTPEYNKGISGVLKNALDWISRTEGTPWQDKPVALLSAAAGRAGGERAQNMARLCLTPFRPRLVAGPEMMLAQSRSQFGDDGRLIDARGQGLLQSLMEELRTEVGRMRD</sequence>
<dbReference type="Gene3D" id="3.40.50.360">
    <property type="match status" value="1"/>
</dbReference>
<dbReference type="Pfam" id="PF03358">
    <property type="entry name" value="FMN_red"/>
    <property type="match status" value="1"/>
</dbReference>
<dbReference type="GO" id="GO:0016491">
    <property type="term" value="F:oxidoreductase activity"/>
    <property type="evidence" value="ECO:0007669"/>
    <property type="project" value="InterPro"/>
</dbReference>